<protein>
    <submittedName>
        <fullName evidence="1">Uncharacterized protein</fullName>
    </submittedName>
</protein>
<reference evidence="1 2" key="1">
    <citation type="submission" date="2021-06" db="EMBL/GenBank/DDBJ databases">
        <title>Caerostris darwini draft genome.</title>
        <authorList>
            <person name="Kono N."/>
            <person name="Arakawa K."/>
        </authorList>
    </citation>
    <scope>NUCLEOTIDE SEQUENCE [LARGE SCALE GENOMIC DNA]</scope>
</reference>
<accession>A0AAV4N520</accession>
<name>A0AAV4N520_9ARAC</name>
<proteinExistence type="predicted"/>
<comment type="caution">
    <text evidence="1">The sequence shown here is derived from an EMBL/GenBank/DDBJ whole genome shotgun (WGS) entry which is preliminary data.</text>
</comment>
<organism evidence="1 2">
    <name type="scientific">Caerostris darwini</name>
    <dbReference type="NCBI Taxonomy" id="1538125"/>
    <lineage>
        <taxon>Eukaryota</taxon>
        <taxon>Metazoa</taxon>
        <taxon>Ecdysozoa</taxon>
        <taxon>Arthropoda</taxon>
        <taxon>Chelicerata</taxon>
        <taxon>Arachnida</taxon>
        <taxon>Araneae</taxon>
        <taxon>Araneomorphae</taxon>
        <taxon>Entelegynae</taxon>
        <taxon>Araneoidea</taxon>
        <taxon>Araneidae</taxon>
        <taxon>Caerostris</taxon>
    </lineage>
</organism>
<gene>
    <name evidence="1" type="ORF">CDAR_407831</name>
</gene>
<dbReference type="AlphaFoldDB" id="A0AAV4N520"/>
<sequence length="309" mass="36036">MAAQHSSTRVEQDEDEPVTPTLLSEMFCILGSDVLLVPWYYKEYSPSPQCKSFDVILSAVENVEDAFSTLLLNIVEKHFNSEMSDALFQEIFQTLCEGLSGDNEPIHLLLLCAFTKEVLYHMKWKRSCFHLTQLAHTCLEQVLQTRFKHVFDTGFTDFMKMCRNINQLVYNHRDFVYDLKPDEKCVKSKRKLYEVVVEDADKILDLLKQWRDANVHETTQACNGTESTEIGDSTCEVCKGFKRVEFLKKWINSFFERYPNYEKFTDKIGPYEEGSTQDLGEWTIVAKVDGKRVRLYEMIEANGRAIYNW</sequence>
<dbReference type="EMBL" id="BPLQ01001245">
    <property type="protein sequence ID" value="GIX79927.1"/>
    <property type="molecule type" value="Genomic_DNA"/>
</dbReference>
<keyword evidence="2" id="KW-1185">Reference proteome</keyword>
<evidence type="ECO:0000313" key="2">
    <source>
        <dbReference type="Proteomes" id="UP001054837"/>
    </source>
</evidence>
<evidence type="ECO:0000313" key="1">
    <source>
        <dbReference type="EMBL" id="GIX79927.1"/>
    </source>
</evidence>
<dbReference type="Proteomes" id="UP001054837">
    <property type="component" value="Unassembled WGS sequence"/>
</dbReference>